<dbReference type="Proteomes" id="UP000008370">
    <property type="component" value="Unassembled WGS sequence"/>
</dbReference>
<dbReference type="AlphaFoldDB" id="K5UIT5"/>
<evidence type="ECO:0000259" key="2">
    <source>
        <dbReference type="Pfam" id="PF17667"/>
    </source>
</evidence>
<feature type="region of interest" description="Disordered" evidence="1">
    <location>
        <begin position="1053"/>
        <end position="1072"/>
    </location>
</feature>
<evidence type="ECO:0000313" key="4">
    <source>
        <dbReference type="Proteomes" id="UP000008370"/>
    </source>
</evidence>
<proteinExistence type="predicted"/>
<feature type="region of interest" description="Disordered" evidence="1">
    <location>
        <begin position="346"/>
        <end position="388"/>
    </location>
</feature>
<evidence type="ECO:0000313" key="3">
    <source>
        <dbReference type="EMBL" id="EKM49436.1"/>
    </source>
</evidence>
<feature type="region of interest" description="Disordered" evidence="1">
    <location>
        <begin position="170"/>
        <end position="252"/>
    </location>
</feature>
<dbReference type="SUPFAM" id="SSF56112">
    <property type="entry name" value="Protein kinase-like (PK-like)"/>
    <property type="match status" value="1"/>
</dbReference>
<sequence length="1072" mass="119309">MELHLTPEISTELGPGDLDDDGLVPVLPPFSDHNELLESDPARRSQIETLERDGLIYFQKYSGVIHNEKGKVDPCSQNTERNCGPPRPLILPNKNLFKGEAYEEQINAIMDLQYVLLTMKQFRKNFVPGSCLTAAQRARIVSIEPLRSAVPRPAANREKIKAVEQAVVAKPGTPLDGTPAVGSSRMGGGRTEESGSAAAPADIRDSPHEDDDDSVSHVGDALGEEFGGGGSVQKGKTLAVTDSPKPKPGRRAEGPMYLIIHRTFNSVLSMTSTKARFYVTANHCESGAFDSKPDIALYPGDDDPEAQNAYLLQHSDLKKNPDAARCAWAYMIAPVEVKADDTEAGFSFKPRSQPRANKRQKVTNTRGAGETHEEPQAKAGPGKWDGRRTTSQAVVIIPQKAKTAAGVRQPSRPLTRASAKSETYGRQNLQPVDADSAAPAAAPLEEAVEMPPPAAAQEEKIIPRSAAGDFHNSDKGNKARAQHAKYAAQIMHRQHRLHVISFYISGEWVRAFRWDQAGCVMTDAVNLVDDPDDFYDLLYCLGNIPDKWSGYDETVTKASEEDIQLLRSYTSRNVDLMRARSDMLDNTRFYPIYKVTCPAVHFTKPKERDNIKPKEDKKGPSERAFLISKLIAGHGVPVGRCTRGYIAFDLWKKDFCFLKDQWRSSVRRSELDVYTRLHKNGVRCIATPIAGGDVCGMLRSPQYTKTQRYLAPPSKQPALMRIHTRIVVEEVGRPLETYAGTVQLFEACIYALIAHMEAWNKANILHRDVSANNIMINVRDNEAFLNDWDLCKYKEDFGNRAREKAGVSGTWPYLSALTLTHPTKPPEVADDLESFIYVILIMAYRFHQHFCSSRLDGMERTPKNIRGANYANKGLAEEVRSIFYQQLRGADGRYTGGRQKLLLIENGKPPIILRNEDSILARFLSDAYALLQEHYRAVDFEALKPHYVKPPFDPNETQQFGHRAVSSIVRKFSVNLDGDDGEPLPAVRAREQEQRPQAAEVAKPRRVLDSHKVLLKLFDKMVTEAGDGANAYGKDDYIFDQFLGLGDVVVQGTSDTGQQRTTSSSFKRTNTS</sequence>
<name>K5UIT5_PHACS</name>
<dbReference type="InterPro" id="IPR040976">
    <property type="entry name" value="Pkinase_fungal"/>
</dbReference>
<dbReference type="PROSITE" id="PS00109">
    <property type="entry name" value="PROTEIN_KINASE_TYR"/>
    <property type="match status" value="1"/>
</dbReference>
<dbReference type="EMBL" id="JH930481">
    <property type="protein sequence ID" value="EKM49436.1"/>
    <property type="molecule type" value="Genomic_DNA"/>
</dbReference>
<keyword evidence="4" id="KW-1185">Reference proteome</keyword>
<feature type="region of interest" description="Disordered" evidence="1">
    <location>
        <begin position="400"/>
        <end position="426"/>
    </location>
</feature>
<dbReference type="Pfam" id="PF17667">
    <property type="entry name" value="Pkinase_fungal"/>
    <property type="match status" value="1"/>
</dbReference>
<reference evidence="3 4" key="1">
    <citation type="journal article" date="2012" name="BMC Genomics">
        <title>Comparative genomics of the white-rot fungi, Phanerochaete carnosa and P. chrysosporium, to elucidate the genetic basis of the distinct wood types they colonize.</title>
        <authorList>
            <person name="Suzuki H."/>
            <person name="MacDonald J."/>
            <person name="Syed K."/>
            <person name="Salamov A."/>
            <person name="Hori C."/>
            <person name="Aerts A."/>
            <person name="Henrissat B."/>
            <person name="Wiebenga A."/>
            <person name="vanKuyk P.A."/>
            <person name="Barry K."/>
            <person name="Lindquist E."/>
            <person name="LaButti K."/>
            <person name="Lapidus A."/>
            <person name="Lucas S."/>
            <person name="Coutinho P."/>
            <person name="Gong Y."/>
            <person name="Samejima M."/>
            <person name="Mahadevan R."/>
            <person name="Abou-Zaid M."/>
            <person name="de Vries R.P."/>
            <person name="Igarashi K."/>
            <person name="Yadav J.S."/>
            <person name="Grigoriev I.V."/>
            <person name="Master E.R."/>
        </authorList>
    </citation>
    <scope>NUCLEOTIDE SEQUENCE [LARGE SCALE GENOMIC DNA]</scope>
    <source>
        <strain evidence="3 4">HHB-10118-sp</strain>
    </source>
</reference>
<dbReference type="RefSeq" id="XP_007402048.1">
    <property type="nucleotide sequence ID" value="XM_007401986.1"/>
</dbReference>
<organism evidence="3 4">
    <name type="scientific">Phanerochaete carnosa (strain HHB-10118-sp)</name>
    <name type="common">White-rot fungus</name>
    <name type="synonym">Peniophora carnosa</name>
    <dbReference type="NCBI Taxonomy" id="650164"/>
    <lineage>
        <taxon>Eukaryota</taxon>
        <taxon>Fungi</taxon>
        <taxon>Dikarya</taxon>
        <taxon>Basidiomycota</taxon>
        <taxon>Agaricomycotina</taxon>
        <taxon>Agaricomycetes</taxon>
        <taxon>Polyporales</taxon>
        <taxon>Phanerochaetaceae</taxon>
        <taxon>Phanerochaete</taxon>
    </lineage>
</organism>
<feature type="region of interest" description="Disordered" evidence="1">
    <location>
        <begin position="1"/>
        <end position="23"/>
    </location>
</feature>
<feature type="domain" description="Fungal-type protein kinase" evidence="2">
    <location>
        <begin position="473"/>
        <end position="842"/>
    </location>
</feature>
<dbReference type="PANTHER" id="PTHR38248:SF2">
    <property type="entry name" value="FUNK1 11"/>
    <property type="match status" value="1"/>
</dbReference>
<accession>K5UIT5</accession>
<evidence type="ECO:0000256" key="1">
    <source>
        <dbReference type="SAM" id="MobiDB-lite"/>
    </source>
</evidence>
<dbReference type="HOGENOM" id="CLU_287443_0_0_1"/>
<dbReference type="InParanoid" id="K5UIT5"/>
<dbReference type="OrthoDB" id="2791154at2759"/>
<dbReference type="InterPro" id="IPR008266">
    <property type="entry name" value="Tyr_kinase_AS"/>
</dbReference>
<dbReference type="Gene3D" id="1.10.510.10">
    <property type="entry name" value="Transferase(Phosphotransferase) domain 1"/>
    <property type="match status" value="1"/>
</dbReference>
<dbReference type="GeneID" id="18911662"/>
<dbReference type="GO" id="GO:0004672">
    <property type="term" value="F:protein kinase activity"/>
    <property type="evidence" value="ECO:0007669"/>
    <property type="project" value="InterPro"/>
</dbReference>
<dbReference type="InterPro" id="IPR011009">
    <property type="entry name" value="Kinase-like_dom_sf"/>
</dbReference>
<protein>
    <recommendedName>
        <fullName evidence="2">Fungal-type protein kinase domain-containing protein</fullName>
    </recommendedName>
</protein>
<dbReference type="KEGG" id="pco:PHACADRAFT_201696"/>
<dbReference type="PANTHER" id="PTHR38248">
    <property type="entry name" value="FUNK1 6"/>
    <property type="match status" value="1"/>
</dbReference>
<gene>
    <name evidence="3" type="ORF">PHACADRAFT_201696</name>
</gene>